<dbReference type="AlphaFoldDB" id="A0A3D9SQW1"/>
<dbReference type="InterPro" id="IPR034660">
    <property type="entry name" value="DinB/YfiT-like"/>
</dbReference>
<evidence type="ECO:0000313" key="2">
    <source>
        <dbReference type="Proteomes" id="UP000256661"/>
    </source>
</evidence>
<dbReference type="Gene3D" id="1.20.120.450">
    <property type="entry name" value="dinb family like domain"/>
    <property type="match status" value="1"/>
</dbReference>
<dbReference type="SUPFAM" id="SSF109854">
    <property type="entry name" value="DinB/YfiT-like putative metalloenzymes"/>
    <property type="match status" value="1"/>
</dbReference>
<dbReference type="Pfam" id="PF04978">
    <property type="entry name" value="MST"/>
    <property type="match status" value="1"/>
</dbReference>
<protein>
    <submittedName>
        <fullName evidence="1">Uncharacterized protein DUF664</fullName>
    </submittedName>
</protein>
<name>A0A3D9SQW1_9ACTN</name>
<keyword evidence="2" id="KW-1185">Reference proteome</keyword>
<accession>A0A3D9SQW1</accession>
<sequence length="167" mass="18914">MNDDPNRTVPPVAGAERATLTGFLEFQRETLAMKCAGLTTEQLRRRTVPPSGLSLLGLVRHMAEVERGWFRIELDGEDVPYRWEDGGRWADFDVEDADRDEAFAAWREECARSRALVDAADSLDVIARGGDRVHSLRWILVHMIEEYARHNGHADLLRERIDGATGE</sequence>
<organism evidence="1 2">
    <name type="scientific">Thermomonospora umbrina</name>
    <dbReference type="NCBI Taxonomy" id="111806"/>
    <lineage>
        <taxon>Bacteria</taxon>
        <taxon>Bacillati</taxon>
        <taxon>Actinomycetota</taxon>
        <taxon>Actinomycetes</taxon>
        <taxon>Streptosporangiales</taxon>
        <taxon>Thermomonosporaceae</taxon>
        <taxon>Thermomonospora</taxon>
    </lineage>
</organism>
<evidence type="ECO:0000313" key="1">
    <source>
        <dbReference type="EMBL" id="REE96890.1"/>
    </source>
</evidence>
<comment type="caution">
    <text evidence="1">The sequence shown here is derived from an EMBL/GenBank/DDBJ whole genome shotgun (WGS) entry which is preliminary data.</text>
</comment>
<dbReference type="InterPro" id="IPR007061">
    <property type="entry name" value="MST-like"/>
</dbReference>
<dbReference type="Proteomes" id="UP000256661">
    <property type="component" value="Unassembled WGS sequence"/>
</dbReference>
<dbReference type="RefSeq" id="WP_211328591.1">
    <property type="nucleotide sequence ID" value="NZ_QTTT01000001.1"/>
</dbReference>
<gene>
    <name evidence="1" type="ORF">DFJ69_2343</name>
</gene>
<dbReference type="EMBL" id="QTTT01000001">
    <property type="protein sequence ID" value="REE96890.1"/>
    <property type="molecule type" value="Genomic_DNA"/>
</dbReference>
<proteinExistence type="predicted"/>
<reference evidence="1 2" key="1">
    <citation type="submission" date="2018-08" db="EMBL/GenBank/DDBJ databases">
        <title>Sequencing the genomes of 1000 actinobacteria strains.</title>
        <authorList>
            <person name="Klenk H.-P."/>
        </authorList>
    </citation>
    <scope>NUCLEOTIDE SEQUENCE [LARGE SCALE GENOMIC DNA]</scope>
    <source>
        <strain evidence="1 2">DSM 43927</strain>
    </source>
</reference>